<gene>
    <name evidence="1" type="ORF">A3D01_00800</name>
</gene>
<dbReference type="STRING" id="1802505.A3D01_00800"/>
<dbReference type="EMBL" id="MGGR01000007">
    <property type="protein sequence ID" value="OGM34294.1"/>
    <property type="molecule type" value="Genomic_DNA"/>
</dbReference>
<evidence type="ECO:0000313" key="1">
    <source>
        <dbReference type="EMBL" id="OGM34294.1"/>
    </source>
</evidence>
<evidence type="ECO:0000313" key="2">
    <source>
        <dbReference type="Proteomes" id="UP000177169"/>
    </source>
</evidence>
<reference evidence="1 2" key="1">
    <citation type="journal article" date="2016" name="Nat. Commun.">
        <title>Thousands of microbial genomes shed light on interconnected biogeochemical processes in an aquifer system.</title>
        <authorList>
            <person name="Anantharaman K."/>
            <person name="Brown C.T."/>
            <person name="Hug L.A."/>
            <person name="Sharon I."/>
            <person name="Castelle C.J."/>
            <person name="Probst A.J."/>
            <person name="Thomas B.C."/>
            <person name="Singh A."/>
            <person name="Wilkins M.J."/>
            <person name="Karaoz U."/>
            <person name="Brodie E.L."/>
            <person name="Williams K.H."/>
            <person name="Hubbard S.S."/>
            <person name="Banfield J.F."/>
        </authorList>
    </citation>
    <scope>NUCLEOTIDE SEQUENCE [LARGE SCALE GENOMIC DNA]</scope>
</reference>
<organism evidence="1 2">
    <name type="scientific">Candidatus Woesebacteria bacterium RIFCSPHIGHO2_02_FULL_39_13</name>
    <dbReference type="NCBI Taxonomy" id="1802505"/>
    <lineage>
        <taxon>Bacteria</taxon>
        <taxon>Candidatus Woeseibacteriota</taxon>
    </lineage>
</organism>
<proteinExistence type="predicted"/>
<protein>
    <submittedName>
        <fullName evidence="1">Uncharacterized protein</fullName>
    </submittedName>
</protein>
<dbReference type="Proteomes" id="UP000177169">
    <property type="component" value="Unassembled WGS sequence"/>
</dbReference>
<name>A0A1F7Z4C4_9BACT</name>
<comment type="caution">
    <text evidence="1">The sequence shown here is derived from an EMBL/GenBank/DDBJ whole genome shotgun (WGS) entry which is preliminary data.</text>
</comment>
<dbReference type="AlphaFoldDB" id="A0A1F7Z4C4"/>
<accession>A0A1F7Z4C4</accession>
<sequence length="121" mass="13895">MALAEIKIDCSSDEHILGQVKDAWVGFIESTSGITPSSLKYSEERSNMVRTIRSVVPENCYNQWTIIPDKNDLFERPKIDQVIDEVLYSMQIKHPAHPAVVDLIQSKAYWRDFVALKENKN</sequence>